<organism evidence="1 2">
    <name type="scientific">Nostoc minutum NIES-26</name>
    <dbReference type="NCBI Taxonomy" id="1844469"/>
    <lineage>
        <taxon>Bacteria</taxon>
        <taxon>Bacillati</taxon>
        <taxon>Cyanobacteriota</taxon>
        <taxon>Cyanophyceae</taxon>
        <taxon>Nostocales</taxon>
        <taxon>Nostocaceae</taxon>
        <taxon>Nostoc</taxon>
    </lineage>
</organism>
<dbReference type="Proteomes" id="UP000252107">
    <property type="component" value="Unassembled WGS sequence"/>
</dbReference>
<sequence length="80" mass="8996">MTISEKLTPVAFPLRVAAGIAQKLLNKIDLRLSYVGRLGQRCKRECVYKFVGTDDGRDRIFSGWLNRELVSVTNNLALKA</sequence>
<comment type="caution">
    <text evidence="1">The sequence shown here is derived from an EMBL/GenBank/DDBJ whole genome shotgun (WGS) entry which is preliminary data.</text>
</comment>
<dbReference type="AlphaFoldDB" id="A0A367RZ60"/>
<protein>
    <submittedName>
        <fullName evidence="1">Uncharacterized protein</fullName>
    </submittedName>
</protein>
<dbReference type="EMBL" id="LXQD01000020">
    <property type="protein sequence ID" value="RCJ41897.1"/>
    <property type="molecule type" value="Genomic_DNA"/>
</dbReference>
<accession>A0A367RZ60</accession>
<gene>
    <name evidence="1" type="ORF">A6770_35945</name>
</gene>
<name>A0A367RZ60_9NOSO</name>
<keyword evidence="2" id="KW-1185">Reference proteome</keyword>
<evidence type="ECO:0000313" key="2">
    <source>
        <dbReference type="Proteomes" id="UP000252107"/>
    </source>
</evidence>
<evidence type="ECO:0000313" key="1">
    <source>
        <dbReference type="EMBL" id="RCJ41897.1"/>
    </source>
</evidence>
<reference evidence="1" key="1">
    <citation type="submission" date="2016-04" db="EMBL/GenBank/DDBJ databases">
        <authorList>
            <person name="Tabuchi Yagui T.R."/>
        </authorList>
    </citation>
    <scope>NUCLEOTIDE SEQUENCE [LARGE SCALE GENOMIC DNA]</scope>
    <source>
        <strain evidence="1">NIES-26</strain>
    </source>
</reference>
<proteinExistence type="predicted"/>